<reference evidence="4 5" key="1">
    <citation type="submission" date="2024-02" db="EMBL/GenBank/DDBJ databases">
        <title>Chromosome-scale genome assembly of the rough periwinkle Littorina saxatilis.</title>
        <authorList>
            <person name="De Jode A."/>
            <person name="Faria R."/>
            <person name="Formenti G."/>
            <person name="Sims Y."/>
            <person name="Smith T.P."/>
            <person name="Tracey A."/>
            <person name="Wood J.M.D."/>
            <person name="Zagrodzka Z.B."/>
            <person name="Johannesson K."/>
            <person name="Butlin R.K."/>
            <person name="Leder E.H."/>
        </authorList>
    </citation>
    <scope>NUCLEOTIDE SEQUENCE [LARGE SCALE GENOMIC DNA]</scope>
    <source>
        <strain evidence="4">Snail1</strain>
        <tissue evidence="4">Muscle</tissue>
    </source>
</reference>
<accession>A0AAN9AVT4</accession>
<feature type="compositionally biased region" description="Low complexity" evidence="2">
    <location>
        <begin position="652"/>
        <end position="664"/>
    </location>
</feature>
<dbReference type="InterPro" id="IPR035974">
    <property type="entry name" value="Rap/Ran-GAP_sf"/>
</dbReference>
<dbReference type="GO" id="GO:0005737">
    <property type="term" value="C:cytoplasm"/>
    <property type="evidence" value="ECO:0007669"/>
    <property type="project" value="TreeGrafter"/>
</dbReference>
<dbReference type="AlphaFoldDB" id="A0AAN9AVT4"/>
<dbReference type="InterPro" id="IPR003109">
    <property type="entry name" value="GoLoco_motif"/>
</dbReference>
<keyword evidence="1" id="KW-0343">GTPase activation</keyword>
<dbReference type="InterPro" id="IPR050989">
    <property type="entry name" value="Rap1_Ran_GAP"/>
</dbReference>
<dbReference type="PROSITE" id="PS50085">
    <property type="entry name" value="RAPGAP"/>
    <property type="match status" value="1"/>
</dbReference>
<evidence type="ECO:0000313" key="5">
    <source>
        <dbReference type="Proteomes" id="UP001374579"/>
    </source>
</evidence>
<organism evidence="4 5">
    <name type="scientific">Littorina saxatilis</name>
    <dbReference type="NCBI Taxonomy" id="31220"/>
    <lineage>
        <taxon>Eukaryota</taxon>
        <taxon>Metazoa</taxon>
        <taxon>Spiralia</taxon>
        <taxon>Lophotrochozoa</taxon>
        <taxon>Mollusca</taxon>
        <taxon>Gastropoda</taxon>
        <taxon>Caenogastropoda</taxon>
        <taxon>Littorinimorpha</taxon>
        <taxon>Littorinoidea</taxon>
        <taxon>Littorinidae</taxon>
        <taxon>Littorina</taxon>
    </lineage>
</organism>
<protein>
    <recommendedName>
        <fullName evidence="3">Rap-GAP domain-containing protein</fullName>
    </recommendedName>
</protein>
<dbReference type="Proteomes" id="UP001374579">
    <property type="component" value="Unassembled WGS sequence"/>
</dbReference>
<feature type="domain" description="Rap-GAP" evidence="3">
    <location>
        <begin position="267"/>
        <end position="482"/>
    </location>
</feature>
<dbReference type="EMBL" id="JBAMIC010000019">
    <property type="protein sequence ID" value="KAK7094057.1"/>
    <property type="molecule type" value="Genomic_DNA"/>
</dbReference>
<feature type="compositionally biased region" description="Polar residues" evidence="2">
    <location>
        <begin position="639"/>
        <end position="651"/>
    </location>
</feature>
<feature type="compositionally biased region" description="Polar residues" evidence="2">
    <location>
        <begin position="570"/>
        <end position="594"/>
    </location>
</feature>
<comment type="caution">
    <text evidence="4">The sequence shown here is derived from an EMBL/GenBank/DDBJ whole genome shotgun (WGS) entry which is preliminary data.</text>
</comment>
<dbReference type="Gene3D" id="6.10.140.210">
    <property type="match status" value="1"/>
</dbReference>
<dbReference type="SUPFAM" id="SSF111347">
    <property type="entry name" value="Rap/Ran-GAP"/>
    <property type="match status" value="1"/>
</dbReference>
<name>A0AAN9AVT4_9CAEN</name>
<evidence type="ECO:0000313" key="4">
    <source>
        <dbReference type="EMBL" id="KAK7094057.1"/>
    </source>
</evidence>
<dbReference type="GO" id="GO:0051056">
    <property type="term" value="P:regulation of small GTPase mediated signal transduction"/>
    <property type="evidence" value="ECO:0007669"/>
    <property type="project" value="InterPro"/>
</dbReference>
<feature type="compositionally biased region" description="Low complexity" evidence="2">
    <location>
        <begin position="681"/>
        <end position="698"/>
    </location>
</feature>
<evidence type="ECO:0000259" key="3">
    <source>
        <dbReference type="PROSITE" id="PS50085"/>
    </source>
</evidence>
<dbReference type="Pfam" id="PF02145">
    <property type="entry name" value="Rap_GAP"/>
    <property type="match status" value="1"/>
</dbReference>
<dbReference type="PROSITE" id="PS50877">
    <property type="entry name" value="GOLOCO"/>
    <property type="match status" value="1"/>
</dbReference>
<sequence length="786" mass="86683">MRNVFNSLGHASLRKKRRQAMDSQVYCENHVPPSSTPSAELSPEADDKNAELFEMVERLQGHRIDDQRFDMATFLRSASLPVSGQQQHEIHKLLQRPGPYPMVVLPGGGGYWMEGYGCSAHNGIEPSSTPGGEGVTVNSDGYHLDSTNSEDDRTSGSTDSLHHNTSDLSVDTDLVAQCFRQQFYGKEHFNYYAYDDYVGPLVLSMRLEPDYGRDSINVILRTRTSTKQEVVDAGEIPTPFRLAKHLCEELTTEKFYPVLSLKGSELIMAYDEHTLTHCFKFGVIYQKFGQTSEEELFGNSSHGAALDEFLDLIGHRVHLKDFIGFRGGLDTLHGQTGSESVYAIFKNREVMFHVSTMLPHSSADPQQLQKKRHIGNDIVAVIFQEENTPFMPNIIASHFLHCFMVIQPVNPNTDHTTYKVCVAARKDVPKFGPPLDITVFNKGPEFRDFVLTKLINAELACYRANQFARLGERTRSSLLEALHSDLVKKNAELMSPPTMTSSRSEGSRLIDTMKRAFSSKGRSQTSIDSGTGSSRRPNSTSTPLPSLGEDDRNSPSPVRKSPTAPRSLVRQYSTSLDRPPSGTFNPRPGQTDTPEVNCIGIAPELGSRTPPASPSSSPSSTSSRSAPHLNLKHLRHSQSEGSFSSMEELTTSSFHNSSSGHSLHQPPNIPANPPGSLDIDPSSPTSTFSSGTSPSKTPATPAQNNICACPLHTDALDTLLGHVEHLKAEIVRVKAEHLNHQHPKSVQGNDQVFRQSELSSLLEKTIHQLTHCKQRIDASIPPDSKA</sequence>
<feature type="region of interest" description="Disordered" evidence="2">
    <location>
        <begin position="124"/>
        <end position="166"/>
    </location>
</feature>
<feature type="region of interest" description="Disordered" evidence="2">
    <location>
        <begin position="1"/>
        <end position="23"/>
    </location>
</feature>
<dbReference type="FunFam" id="3.40.50.11210:FF:000001">
    <property type="entry name" value="Ral GTPase-activating protein subunit alpha-1 isoform 1"/>
    <property type="match status" value="1"/>
</dbReference>
<dbReference type="Pfam" id="PF21022">
    <property type="entry name" value="Rap-GAP_dimer"/>
    <property type="match status" value="1"/>
</dbReference>
<keyword evidence="5" id="KW-1185">Reference proteome</keyword>
<evidence type="ECO:0000256" key="2">
    <source>
        <dbReference type="SAM" id="MobiDB-lite"/>
    </source>
</evidence>
<evidence type="ECO:0000256" key="1">
    <source>
        <dbReference type="ARBA" id="ARBA00022468"/>
    </source>
</evidence>
<dbReference type="GO" id="GO:0005096">
    <property type="term" value="F:GTPase activator activity"/>
    <property type="evidence" value="ECO:0007669"/>
    <property type="project" value="UniProtKB-KW"/>
</dbReference>
<gene>
    <name evidence="4" type="ORF">V1264_007729</name>
</gene>
<feature type="region of interest" description="Disordered" evidence="2">
    <location>
        <begin position="515"/>
        <end position="701"/>
    </location>
</feature>
<proteinExistence type="predicted"/>
<dbReference type="PANTHER" id="PTHR15711">
    <property type="entry name" value="RAP GTPASE-ACTIVATING PROTEIN"/>
    <property type="match status" value="1"/>
</dbReference>
<feature type="compositionally biased region" description="Low complexity" evidence="2">
    <location>
        <begin position="607"/>
        <end position="627"/>
    </location>
</feature>
<feature type="compositionally biased region" description="Polar residues" evidence="2">
    <location>
        <begin position="520"/>
        <end position="544"/>
    </location>
</feature>
<dbReference type="Gene3D" id="3.40.50.11210">
    <property type="entry name" value="Rap/Ran-GAP"/>
    <property type="match status" value="1"/>
</dbReference>
<dbReference type="PANTHER" id="PTHR15711:SF32">
    <property type="entry name" value="RAP GTPASE ACTIVATING PROTEIN 1, ISOFORM H"/>
    <property type="match status" value="1"/>
</dbReference>
<dbReference type="InterPro" id="IPR000331">
    <property type="entry name" value="Rap/Ran_GAP_dom"/>
</dbReference>
<feature type="compositionally biased region" description="Basic and acidic residues" evidence="2">
    <location>
        <begin position="150"/>
        <end position="165"/>
    </location>
</feature>